<evidence type="ECO:0008006" key="3">
    <source>
        <dbReference type="Google" id="ProtNLM"/>
    </source>
</evidence>
<keyword evidence="2" id="KW-1185">Reference proteome</keyword>
<sequence length="70" mass="8201">MENNNQKPQLDDNNLKVIKDQIGYEALLTKKYKEYESMCTDQNLKNLCCSASDTHKQNFDSLKNYLDSHQ</sequence>
<dbReference type="EMBL" id="JAESWC010000002">
    <property type="protein sequence ID" value="MBL4935707.1"/>
    <property type="molecule type" value="Genomic_DNA"/>
</dbReference>
<organism evidence="1 2">
    <name type="scientific">Clostridium rhizosphaerae</name>
    <dbReference type="NCBI Taxonomy" id="2803861"/>
    <lineage>
        <taxon>Bacteria</taxon>
        <taxon>Bacillati</taxon>
        <taxon>Bacillota</taxon>
        <taxon>Clostridia</taxon>
        <taxon>Eubacteriales</taxon>
        <taxon>Clostridiaceae</taxon>
        <taxon>Clostridium</taxon>
    </lineage>
</organism>
<evidence type="ECO:0000313" key="2">
    <source>
        <dbReference type="Proteomes" id="UP000632377"/>
    </source>
</evidence>
<dbReference type="Proteomes" id="UP000632377">
    <property type="component" value="Unassembled WGS sequence"/>
</dbReference>
<dbReference type="RefSeq" id="WP_202748300.1">
    <property type="nucleotide sequence ID" value="NZ_JAESWC010000002.1"/>
</dbReference>
<gene>
    <name evidence="1" type="ORF">JK636_08045</name>
</gene>
<reference evidence="1 2" key="1">
    <citation type="submission" date="2021-01" db="EMBL/GenBank/DDBJ databases">
        <title>Genome public.</title>
        <authorList>
            <person name="Liu C."/>
            <person name="Sun Q."/>
        </authorList>
    </citation>
    <scope>NUCLEOTIDE SEQUENCE [LARGE SCALE GENOMIC DNA]</scope>
    <source>
        <strain evidence="1 2">YIM B02515</strain>
    </source>
</reference>
<proteinExistence type="predicted"/>
<name>A0ABS1TAD2_9CLOT</name>
<accession>A0ABS1TAD2</accession>
<evidence type="ECO:0000313" key="1">
    <source>
        <dbReference type="EMBL" id="MBL4935707.1"/>
    </source>
</evidence>
<comment type="caution">
    <text evidence="1">The sequence shown here is derived from an EMBL/GenBank/DDBJ whole genome shotgun (WGS) entry which is preliminary data.</text>
</comment>
<protein>
    <recommendedName>
        <fullName evidence="3">Spore coat protein</fullName>
    </recommendedName>
</protein>